<dbReference type="EMBL" id="FTNR01000013">
    <property type="protein sequence ID" value="SIS13480.1"/>
    <property type="molecule type" value="Genomic_DNA"/>
</dbReference>
<dbReference type="STRING" id="308853.SAMN05421752_11352"/>
<dbReference type="Pfam" id="PF26008">
    <property type="entry name" value="DUF8001"/>
    <property type="match status" value="1"/>
</dbReference>
<evidence type="ECO:0000256" key="1">
    <source>
        <dbReference type="SAM" id="MobiDB-lite"/>
    </source>
</evidence>
<dbReference type="InterPro" id="IPR058314">
    <property type="entry name" value="DUF8001"/>
</dbReference>
<proteinExistence type="predicted"/>
<evidence type="ECO:0000259" key="2">
    <source>
        <dbReference type="Pfam" id="PF26008"/>
    </source>
</evidence>
<evidence type="ECO:0000313" key="3">
    <source>
        <dbReference type="EMBL" id="SIS13480.1"/>
    </source>
</evidence>
<dbReference type="RefSeq" id="WP_076610216.1">
    <property type="nucleotide sequence ID" value="NZ_FTNR01000013.1"/>
</dbReference>
<dbReference type="OrthoDB" id="258836at2157"/>
<gene>
    <name evidence="3" type="ORF">SAMN05421752_11352</name>
</gene>
<keyword evidence="4" id="KW-1185">Reference proteome</keyword>
<sequence length="100" mass="11597">MTDTHYIERKDLTATEIIDAVDAGSRIVIEIEFLGKPIRMAIRKRNETYYCDTPVKLLTYDTEAEMRTCLERYRLAKPEGESSREDELELSGRSDSHNPK</sequence>
<evidence type="ECO:0000313" key="4">
    <source>
        <dbReference type="Proteomes" id="UP000185936"/>
    </source>
</evidence>
<dbReference type="Proteomes" id="UP000185936">
    <property type="component" value="Unassembled WGS sequence"/>
</dbReference>
<reference evidence="4" key="1">
    <citation type="submission" date="2017-01" db="EMBL/GenBank/DDBJ databases">
        <authorList>
            <person name="Varghese N."/>
            <person name="Submissions S."/>
        </authorList>
    </citation>
    <scope>NUCLEOTIDE SEQUENCE [LARGE SCALE GENOMIC DNA]</scope>
    <source>
        <strain evidence="4">type strain: HArc-</strain>
    </source>
</reference>
<dbReference type="AlphaFoldDB" id="A0A1N7GLQ1"/>
<protein>
    <recommendedName>
        <fullName evidence="2">DUF8001 domain-containing protein</fullName>
    </recommendedName>
</protein>
<accession>A0A1N7GLQ1</accession>
<feature type="domain" description="DUF8001" evidence="2">
    <location>
        <begin position="1"/>
        <end position="77"/>
    </location>
</feature>
<name>A0A1N7GLQ1_9EURY</name>
<feature type="region of interest" description="Disordered" evidence="1">
    <location>
        <begin position="77"/>
        <end position="100"/>
    </location>
</feature>
<organism evidence="3 4">
    <name type="scientific">Natronorubrum thiooxidans</name>
    <dbReference type="NCBI Taxonomy" id="308853"/>
    <lineage>
        <taxon>Archaea</taxon>
        <taxon>Methanobacteriati</taxon>
        <taxon>Methanobacteriota</taxon>
        <taxon>Stenosarchaea group</taxon>
        <taxon>Halobacteria</taxon>
        <taxon>Halobacteriales</taxon>
        <taxon>Natrialbaceae</taxon>
        <taxon>Natronorubrum</taxon>
    </lineage>
</organism>